<protein>
    <recommendedName>
        <fullName evidence="6">BRCT domain-containing protein</fullName>
    </recommendedName>
</protein>
<gene>
    <name evidence="4" type="ORF">N7493_005728</name>
</gene>
<evidence type="ECO:0000259" key="3">
    <source>
        <dbReference type="PROSITE" id="PS51977"/>
    </source>
</evidence>
<keyword evidence="5" id="KW-1185">Reference proteome</keyword>
<dbReference type="Pfam" id="PF00533">
    <property type="entry name" value="BRCT"/>
    <property type="match status" value="1"/>
</dbReference>
<feature type="domain" description="BRCT" evidence="2">
    <location>
        <begin position="1"/>
        <end position="81"/>
    </location>
</feature>
<feature type="compositionally biased region" description="Basic and acidic residues" evidence="1">
    <location>
        <begin position="383"/>
        <end position="428"/>
    </location>
</feature>
<comment type="caution">
    <text evidence="4">The sequence shown here is derived from an EMBL/GenBank/DDBJ whole genome shotgun (WGS) entry which is preliminary data.</text>
</comment>
<dbReference type="InterPro" id="IPR001357">
    <property type="entry name" value="BRCT_dom"/>
</dbReference>
<dbReference type="Gene3D" id="3.40.50.10190">
    <property type="entry name" value="BRCT domain"/>
    <property type="match status" value="1"/>
</dbReference>
<evidence type="ECO:0000256" key="1">
    <source>
        <dbReference type="SAM" id="MobiDB-lite"/>
    </source>
</evidence>
<organism evidence="4 5">
    <name type="scientific">Penicillium malachiteum</name>
    <dbReference type="NCBI Taxonomy" id="1324776"/>
    <lineage>
        <taxon>Eukaryota</taxon>
        <taxon>Fungi</taxon>
        <taxon>Dikarya</taxon>
        <taxon>Ascomycota</taxon>
        <taxon>Pezizomycotina</taxon>
        <taxon>Eurotiomycetes</taxon>
        <taxon>Eurotiomycetidae</taxon>
        <taxon>Eurotiales</taxon>
        <taxon>Aspergillaceae</taxon>
        <taxon>Penicillium</taxon>
    </lineage>
</organism>
<dbReference type="SUPFAM" id="SSF142921">
    <property type="entry name" value="WGR domain-like"/>
    <property type="match status" value="1"/>
</dbReference>
<dbReference type="InterPro" id="IPR036420">
    <property type="entry name" value="BRCT_dom_sf"/>
</dbReference>
<dbReference type="Proteomes" id="UP001215712">
    <property type="component" value="Unassembled WGS sequence"/>
</dbReference>
<dbReference type="AlphaFoldDB" id="A0AAD6HN63"/>
<evidence type="ECO:0008006" key="6">
    <source>
        <dbReference type="Google" id="ProtNLM"/>
    </source>
</evidence>
<evidence type="ECO:0000313" key="5">
    <source>
        <dbReference type="Proteomes" id="UP001215712"/>
    </source>
</evidence>
<feature type="compositionally biased region" description="Acidic residues" evidence="1">
    <location>
        <begin position="318"/>
        <end position="327"/>
    </location>
</feature>
<feature type="compositionally biased region" description="Basic residues" evidence="1">
    <location>
        <begin position="138"/>
        <end position="147"/>
    </location>
</feature>
<dbReference type="PROSITE" id="PS50172">
    <property type="entry name" value="BRCT"/>
    <property type="match status" value="1"/>
</dbReference>
<proteinExistence type="predicted"/>
<feature type="compositionally biased region" description="Basic and acidic residues" evidence="1">
    <location>
        <begin position="328"/>
        <end position="340"/>
    </location>
</feature>
<feature type="region of interest" description="Disordered" evidence="1">
    <location>
        <begin position="103"/>
        <end position="155"/>
    </location>
</feature>
<dbReference type="SUPFAM" id="SSF52113">
    <property type="entry name" value="BRCT domain"/>
    <property type="match status" value="1"/>
</dbReference>
<reference evidence="4" key="2">
    <citation type="submission" date="2023-01" db="EMBL/GenBank/DDBJ databases">
        <authorList>
            <person name="Petersen C."/>
        </authorList>
    </citation>
    <scope>NUCLEOTIDE SEQUENCE</scope>
    <source>
        <strain evidence="4">IBT 17514</strain>
    </source>
</reference>
<reference evidence="4" key="1">
    <citation type="journal article" date="2023" name="IMA Fungus">
        <title>Comparative genomic study of the Penicillium genus elucidates a diverse pangenome and 15 lateral gene transfer events.</title>
        <authorList>
            <person name="Petersen C."/>
            <person name="Sorensen T."/>
            <person name="Nielsen M.R."/>
            <person name="Sondergaard T.E."/>
            <person name="Sorensen J.L."/>
            <person name="Fitzpatrick D.A."/>
            <person name="Frisvad J.C."/>
            <person name="Nielsen K.L."/>
        </authorList>
    </citation>
    <scope>NUCLEOTIDE SEQUENCE</scope>
    <source>
        <strain evidence="4">IBT 17514</strain>
    </source>
</reference>
<dbReference type="InterPro" id="IPR036930">
    <property type="entry name" value="WGR_dom_sf"/>
</dbReference>
<evidence type="ECO:0000313" key="4">
    <source>
        <dbReference type="EMBL" id="KAJ5727908.1"/>
    </source>
</evidence>
<sequence length="428" mass="48660">MPNSFDGIHVAVAGKFEDGDKFPGWIRYHGGQLTKKVDSHVTHLIASEEAYRKNIEAVQQAKELETVSIVHSDWLYESLQSANHRPKPVVSYLWENLLELEMRPRKRQRQPQSSPSPSKTANPHKRKKFLKDPFVKTKSTKSTKGKKPALPGKETLYVDEESKKTWDVSLHRTRENGKSKRIHTDQYQKIFQSAQEPCTYATFLKYTRIGKSEVSRITPPKCTLETAQKEFKDCFTEHAGVEWEDKMNYETIPPKVDLEGNVLPPHEGWYNMQSGSILSAYMNEPMSSSSIADESPMVGEPSFSGANFDPGDTRPFEDESGFDGDIDTTDHSDLRDEPQLKRHNVSPSSLQGDVPDVTEAHAFEGSFLVDEEDSSKTVSIESEIEHDAEQDAEHEVEHEVEYDAEQDAEHEFEHEAEHEVESKIEPTL</sequence>
<feature type="region of interest" description="Disordered" evidence="1">
    <location>
        <begin position="287"/>
        <end position="428"/>
    </location>
</feature>
<accession>A0AAD6HN63</accession>
<feature type="compositionally biased region" description="Low complexity" evidence="1">
    <location>
        <begin position="110"/>
        <end position="119"/>
    </location>
</feature>
<feature type="domain" description="WGR" evidence="3">
    <location>
        <begin position="153"/>
        <end position="256"/>
    </location>
</feature>
<dbReference type="PROSITE" id="PS51977">
    <property type="entry name" value="WGR"/>
    <property type="match status" value="1"/>
</dbReference>
<dbReference type="InterPro" id="IPR008893">
    <property type="entry name" value="WGR_domain"/>
</dbReference>
<dbReference type="EMBL" id="JAQJAN010000006">
    <property type="protein sequence ID" value="KAJ5727908.1"/>
    <property type="molecule type" value="Genomic_DNA"/>
</dbReference>
<name>A0AAD6HN63_9EURO</name>
<evidence type="ECO:0000259" key="2">
    <source>
        <dbReference type="PROSITE" id="PS50172"/>
    </source>
</evidence>